<dbReference type="Pfam" id="PF01636">
    <property type="entry name" value="APH"/>
    <property type="match status" value="1"/>
</dbReference>
<dbReference type="PANTHER" id="PTHR39179:SF1">
    <property type="entry name" value="SPORE COAT PROTEIN I"/>
    <property type="match status" value="1"/>
</dbReference>
<keyword evidence="3" id="KW-0167">Capsid protein</keyword>
<evidence type="ECO:0000313" key="4">
    <source>
        <dbReference type="Proteomes" id="UP001232973"/>
    </source>
</evidence>
<keyword evidence="3" id="KW-0946">Virion</keyword>
<proteinExistence type="predicted"/>
<feature type="domain" description="Aminoglycoside phosphotransferase" evidence="2">
    <location>
        <begin position="36"/>
        <end position="273"/>
    </location>
</feature>
<organism evidence="3 4">
    <name type="scientific">Alicyclobacillus cycloheptanicus</name>
    <dbReference type="NCBI Taxonomy" id="1457"/>
    <lineage>
        <taxon>Bacteria</taxon>
        <taxon>Bacillati</taxon>
        <taxon>Bacillota</taxon>
        <taxon>Bacilli</taxon>
        <taxon>Bacillales</taxon>
        <taxon>Alicyclobacillaceae</taxon>
        <taxon>Alicyclobacillus</taxon>
    </lineage>
</organism>
<dbReference type="Gene3D" id="3.30.200.20">
    <property type="entry name" value="Phosphorylase Kinase, domain 1"/>
    <property type="match status" value="1"/>
</dbReference>
<dbReference type="Gene3D" id="3.90.1200.10">
    <property type="match status" value="1"/>
</dbReference>
<evidence type="ECO:0000256" key="1">
    <source>
        <dbReference type="SAM" id="MobiDB-lite"/>
    </source>
</evidence>
<gene>
    <name evidence="3" type="ORF">J2S03_000100</name>
</gene>
<feature type="compositionally biased region" description="Acidic residues" evidence="1">
    <location>
        <begin position="378"/>
        <end position="398"/>
    </location>
</feature>
<dbReference type="SUPFAM" id="SSF56112">
    <property type="entry name" value="Protein kinase-like (PK-like)"/>
    <property type="match status" value="1"/>
</dbReference>
<sequence length="466" mass="50565">MEPSNVVEVFKAYGAAPEVLAEYGCVALRARIVADVLKIRTPAGTRALRKLSGGRERAKEVFACTEYAAHHGLERVPRWIRTIYDDPYVVHPSGLYAMTVWVPGRAVNLRRSEELLEASRLLATWHRAVEGFRPEGGWSRTQPSLVQQVRESAVEMSQLKANLTEHGQLTLFDKLFLACVDELVERLHAAAEALDHASIAALDEEAMERGWVCHGDFRRRSVRFDGERYVLVDFDHVHPGHPLYDLSQLLQRVMPVYQWRTDMVESVLEAYTSVFGAAANHLPALSALLAIPFRTLQIVSSYYQGERQWDDEDYVDALESALELEEAREEARLGLMPAAQVPALALTSTGVPQGTTVVAGAGAGNGEGDGDAAAGADGDGDGGEDEGAGVDGALEENGAEPGDIRFHMPRAVRPKRRRRKVTAAGQLATPGAAGGATSAERTKKGSSASARPGLKVWGDVNPPGDE</sequence>
<reference evidence="3 4" key="1">
    <citation type="submission" date="2023-07" db="EMBL/GenBank/DDBJ databases">
        <title>Genomic Encyclopedia of Type Strains, Phase IV (KMG-IV): sequencing the most valuable type-strain genomes for metagenomic binning, comparative biology and taxonomic classification.</title>
        <authorList>
            <person name="Goeker M."/>
        </authorList>
    </citation>
    <scope>NUCLEOTIDE SEQUENCE [LARGE SCALE GENOMIC DNA]</scope>
    <source>
        <strain evidence="3 4">DSM 4006</strain>
    </source>
</reference>
<dbReference type="InterPro" id="IPR047175">
    <property type="entry name" value="CotS-like"/>
</dbReference>
<feature type="region of interest" description="Disordered" evidence="1">
    <location>
        <begin position="357"/>
        <end position="466"/>
    </location>
</feature>
<keyword evidence="4" id="KW-1185">Reference proteome</keyword>
<evidence type="ECO:0000259" key="2">
    <source>
        <dbReference type="Pfam" id="PF01636"/>
    </source>
</evidence>
<dbReference type="InterPro" id="IPR011009">
    <property type="entry name" value="Kinase-like_dom_sf"/>
</dbReference>
<dbReference type="RefSeq" id="WP_274455702.1">
    <property type="nucleotide sequence ID" value="NZ_CP067097.1"/>
</dbReference>
<evidence type="ECO:0000313" key="3">
    <source>
        <dbReference type="EMBL" id="MDQ0188296.1"/>
    </source>
</evidence>
<feature type="compositionally biased region" description="Low complexity" evidence="1">
    <location>
        <begin position="422"/>
        <end position="439"/>
    </location>
</feature>
<accession>A0ABT9XEW9</accession>
<protein>
    <submittedName>
        <fullName evidence="3">CotS family spore coat protein</fullName>
    </submittedName>
</protein>
<dbReference type="EMBL" id="JAUSTP010000001">
    <property type="protein sequence ID" value="MDQ0188296.1"/>
    <property type="molecule type" value="Genomic_DNA"/>
</dbReference>
<dbReference type="PANTHER" id="PTHR39179">
    <property type="entry name" value="SPORE COAT PROTEIN I"/>
    <property type="match status" value="1"/>
</dbReference>
<name>A0ABT9XEW9_9BACL</name>
<dbReference type="InterPro" id="IPR002575">
    <property type="entry name" value="Aminoglycoside_PTrfase"/>
</dbReference>
<comment type="caution">
    <text evidence="3">The sequence shown here is derived from an EMBL/GenBank/DDBJ whole genome shotgun (WGS) entry which is preliminary data.</text>
</comment>
<dbReference type="Proteomes" id="UP001232973">
    <property type="component" value="Unassembled WGS sequence"/>
</dbReference>
<feature type="compositionally biased region" description="Basic residues" evidence="1">
    <location>
        <begin position="407"/>
        <end position="421"/>
    </location>
</feature>